<dbReference type="PRINTS" id="PR00081">
    <property type="entry name" value="GDHRDH"/>
</dbReference>
<dbReference type="Gene3D" id="3.40.50.720">
    <property type="entry name" value="NAD(P)-binding Rossmann-like Domain"/>
    <property type="match status" value="1"/>
</dbReference>
<evidence type="ECO:0000313" key="2">
    <source>
        <dbReference type="EMBL" id="KAF9445075.1"/>
    </source>
</evidence>
<sequence>MSFRIALITGAARGIGAAIARRLAKDGFDITINDLPSKIPELESLQKEISSMGRRVYIHTADVSDTGEVENMVDSTVKTLGGIDVMVANAGIGWVSPLTECTEDIWDRIMAVNARGVFLCYKYAAKAMIAQGRGGRIIAASSVLGKQVPPGTSLRSAYCASKFAVRGLTQSAAQELGKHGITVNAYAPGPIDTPINDELGLDEAAKEAYIANDIKGTVVGRIGEPDEVASLVSYLASKESGFMTGQTVSINGGYFFD</sequence>
<dbReference type="GO" id="GO:0006633">
    <property type="term" value="P:fatty acid biosynthetic process"/>
    <property type="evidence" value="ECO:0007669"/>
    <property type="project" value="TreeGrafter"/>
</dbReference>
<dbReference type="GO" id="GO:0016616">
    <property type="term" value="F:oxidoreductase activity, acting on the CH-OH group of donors, NAD or NADP as acceptor"/>
    <property type="evidence" value="ECO:0007669"/>
    <property type="project" value="TreeGrafter"/>
</dbReference>
<dbReference type="Pfam" id="PF13561">
    <property type="entry name" value="adh_short_C2"/>
    <property type="match status" value="1"/>
</dbReference>
<dbReference type="EMBL" id="MU151326">
    <property type="protein sequence ID" value="KAF9445075.1"/>
    <property type="molecule type" value="Genomic_DNA"/>
</dbReference>
<keyword evidence="3" id="KW-1185">Reference proteome</keyword>
<dbReference type="GO" id="GO:0048038">
    <property type="term" value="F:quinone binding"/>
    <property type="evidence" value="ECO:0007669"/>
    <property type="project" value="TreeGrafter"/>
</dbReference>
<accession>A0A9P6C0X8</accession>
<protein>
    <submittedName>
        <fullName evidence="2">NAD(P)-binding protein</fullName>
    </submittedName>
</protein>
<evidence type="ECO:0000313" key="3">
    <source>
        <dbReference type="Proteomes" id="UP000807342"/>
    </source>
</evidence>
<name>A0A9P6C0X8_9AGAR</name>
<dbReference type="PANTHER" id="PTHR42760:SF121">
    <property type="entry name" value="3-OXOACYL-(ACYL-CARRIER-PROTEIN) REDUCTASE"/>
    <property type="match status" value="1"/>
</dbReference>
<organism evidence="2 3">
    <name type="scientific">Macrolepiota fuliginosa MF-IS2</name>
    <dbReference type="NCBI Taxonomy" id="1400762"/>
    <lineage>
        <taxon>Eukaryota</taxon>
        <taxon>Fungi</taxon>
        <taxon>Dikarya</taxon>
        <taxon>Basidiomycota</taxon>
        <taxon>Agaricomycotina</taxon>
        <taxon>Agaricomycetes</taxon>
        <taxon>Agaricomycetidae</taxon>
        <taxon>Agaricales</taxon>
        <taxon>Agaricineae</taxon>
        <taxon>Agaricaceae</taxon>
        <taxon>Macrolepiota</taxon>
    </lineage>
</organism>
<dbReference type="PANTHER" id="PTHR42760">
    <property type="entry name" value="SHORT-CHAIN DEHYDROGENASES/REDUCTASES FAMILY MEMBER"/>
    <property type="match status" value="1"/>
</dbReference>
<dbReference type="InterPro" id="IPR002347">
    <property type="entry name" value="SDR_fam"/>
</dbReference>
<dbReference type="PRINTS" id="PR00080">
    <property type="entry name" value="SDRFAMILY"/>
</dbReference>
<dbReference type="Proteomes" id="UP000807342">
    <property type="component" value="Unassembled WGS sequence"/>
</dbReference>
<comment type="similarity">
    <text evidence="1">Belongs to the short-chain dehydrogenases/reductases (SDR) family.</text>
</comment>
<dbReference type="AlphaFoldDB" id="A0A9P6C0X8"/>
<dbReference type="FunFam" id="3.40.50.720:FF:000084">
    <property type="entry name" value="Short-chain dehydrogenase reductase"/>
    <property type="match status" value="1"/>
</dbReference>
<dbReference type="InterPro" id="IPR036291">
    <property type="entry name" value="NAD(P)-bd_dom_sf"/>
</dbReference>
<evidence type="ECO:0000256" key="1">
    <source>
        <dbReference type="ARBA" id="ARBA00006484"/>
    </source>
</evidence>
<proteinExistence type="inferred from homology"/>
<dbReference type="OrthoDB" id="498125at2759"/>
<reference evidence="2" key="1">
    <citation type="submission" date="2020-11" db="EMBL/GenBank/DDBJ databases">
        <authorList>
            <consortium name="DOE Joint Genome Institute"/>
            <person name="Ahrendt S."/>
            <person name="Riley R."/>
            <person name="Andreopoulos W."/>
            <person name="Labutti K."/>
            <person name="Pangilinan J."/>
            <person name="Ruiz-Duenas F.J."/>
            <person name="Barrasa J.M."/>
            <person name="Sanchez-Garcia M."/>
            <person name="Camarero S."/>
            <person name="Miyauchi S."/>
            <person name="Serrano A."/>
            <person name="Linde D."/>
            <person name="Babiker R."/>
            <person name="Drula E."/>
            <person name="Ayuso-Fernandez I."/>
            <person name="Pacheco R."/>
            <person name="Padilla G."/>
            <person name="Ferreira P."/>
            <person name="Barriuso J."/>
            <person name="Kellner H."/>
            <person name="Castanera R."/>
            <person name="Alfaro M."/>
            <person name="Ramirez L."/>
            <person name="Pisabarro A.G."/>
            <person name="Kuo A."/>
            <person name="Tritt A."/>
            <person name="Lipzen A."/>
            <person name="He G."/>
            <person name="Yan M."/>
            <person name="Ng V."/>
            <person name="Cullen D."/>
            <person name="Martin F."/>
            <person name="Rosso M.-N."/>
            <person name="Henrissat B."/>
            <person name="Hibbett D."/>
            <person name="Martinez A.T."/>
            <person name="Grigoriev I.V."/>
        </authorList>
    </citation>
    <scope>NUCLEOTIDE SEQUENCE</scope>
    <source>
        <strain evidence="2">MF-IS2</strain>
    </source>
</reference>
<dbReference type="SUPFAM" id="SSF51735">
    <property type="entry name" value="NAD(P)-binding Rossmann-fold domains"/>
    <property type="match status" value="1"/>
</dbReference>
<gene>
    <name evidence="2" type="ORF">P691DRAFT_795863</name>
</gene>
<comment type="caution">
    <text evidence="2">The sequence shown here is derived from an EMBL/GenBank/DDBJ whole genome shotgun (WGS) entry which is preliminary data.</text>
</comment>